<sequence length="252" mass="28765">MEIRQPSNPFSNLTFLAIRRCQINALKVMIPDLEPPDNLLPNHSVNLGGGYVLLRARDRYNYHPSEAESRVISEFLDAPVPKFKRWARLRLPNGQVARCAWKETLKPAEKVRMARNVKVTINDRNEIAQVLYYAQLAIKADDINDNENDGELEYHDDEIYRFVTVAMVSVYSRPDPELLQKSMQTVWSCKYHGDEALQLVSAKSIQSVVAMIPHRPKLQSGVVEDRFFLLEKPGLGLVTVDEEVEDEADGDE</sequence>
<dbReference type="RefSeq" id="XP_041155264.1">
    <property type="nucleotide sequence ID" value="XM_041298577.1"/>
</dbReference>
<evidence type="ECO:0000313" key="2">
    <source>
        <dbReference type="Proteomes" id="UP000719766"/>
    </source>
</evidence>
<dbReference type="AlphaFoldDB" id="A0A9P7AGS2"/>
<dbReference type="OrthoDB" id="2669721at2759"/>
<gene>
    <name evidence="1" type="ORF">HD556DRAFT_1246036</name>
</gene>
<evidence type="ECO:0000313" key="1">
    <source>
        <dbReference type="EMBL" id="KAG1787970.1"/>
    </source>
</evidence>
<proteinExistence type="predicted"/>
<protein>
    <submittedName>
        <fullName evidence="1">Uncharacterized protein</fullName>
    </submittedName>
</protein>
<organism evidence="1 2">
    <name type="scientific">Suillus plorans</name>
    <dbReference type="NCBI Taxonomy" id="116603"/>
    <lineage>
        <taxon>Eukaryota</taxon>
        <taxon>Fungi</taxon>
        <taxon>Dikarya</taxon>
        <taxon>Basidiomycota</taxon>
        <taxon>Agaricomycotina</taxon>
        <taxon>Agaricomycetes</taxon>
        <taxon>Agaricomycetidae</taxon>
        <taxon>Boletales</taxon>
        <taxon>Suillineae</taxon>
        <taxon>Suillaceae</taxon>
        <taxon>Suillus</taxon>
    </lineage>
</organism>
<name>A0A9P7AGS2_9AGAM</name>
<comment type="caution">
    <text evidence="1">The sequence shown here is derived from an EMBL/GenBank/DDBJ whole genome shotgun (WGS) entry which is preliminary data.</text>
</comment>
<reference evidence="1" key="1">
    <citation type="journal article" date="2020" name="New Phytol.">
        <title>Comparative genomics reveals dynamic genome evolution in host specialist ectomycorrhizal fungi.</title>
        <authorList>
            <person name="Lofgren L.A."/>
            <person name="Nguyen N.H."/>
            <person name="Vilgalys R."/>
            <person name="Ruytinx J."/>
            <person name="Liao H.L."/>
            <person name="Branco S."/>
            <person name="Kuo A."/>
            <person name="LaButti K."/>
            <person name="Lipzen A."/>
            <person name="Andreopoulos W."/>
            <person name="Pangilinan J."/>
            <person name="Riley R."/>
            <person name="Hundley H."/>
            <person name="Na H."/>
            <person name="Barry K."/>
            <person name="Grigoriev I.V."/>
            <person name="Stajich J.E."/>
            <person name="Kennedy P.G."/>
        </authorList>
    </citation>
    <scope>NUCLEOTIDE SEQUENCE</scope>
    <source>
        <strain evidence="1">S12</strain>
    </source>
</reference>
<keyword evidence="2" id="KW-1185">Reference proteome</keyword>
<dbReference type="Proteomes" id="UP000719766">
    <property type="component" value="Unassembled WGS sequence"/>
</dbReference>
<accession>A0A9P7AGS2</accession>
<dbReference type="EMBL" id="JABBWE010000073">
    <property type="protein sequence ID" value="KAG1787970.1"/>
    <property type="molecule type" value="Genomic_DNA"/>
</dbReference>
<dbReference type="GeneID" id="64592341"/>